<evidence type="ECO:0000313" key="1">
    <source>
        <dbReference type="EMBL" id="CAD8156270.1"/>
    </source>
</evidence>
<accession>A0A8S1TVN8</accession>
<evidence type="ECO:0000313" key="2">
    <source>
        <dbReference type="Proteomes" id="UP000683925"/>
    </source>
</evidence>
<dbReference type="EMBL" id="CAJJDP010000032">
    <property type="protein sequence ID" value="CAD8156270.1"/>
    <property type="molecule type" value="Genomic_DNA"/>
</dbReference>
<gene>
    <name evidence="1" type="ORF">POCTA_138.1.T0320018</name>
</gene>
<keyword evidence="2" id="KW-1185">Reference proteome</keyword>
<protein>
    <submittedName>
        <fullName evidence="1">Uncharacterized protein</fullName>
    </submittedName>
</protein>
<dbReference type="OMA" id="GHQYAIL"/>
<dbReference type="OrthoDB" id="10293541at2759"/>
<name>A0A8S1TVN8_PAROT</name>
<comment type="caution">
    <text evidence="1">The sequence shown here is derived from an EMBL/GenBank/DDBJ whole genome shotgun (WGS) entry which is preliminary data.</text>
</comment>
<reference evidence="1" key="1">
    <citation type="submission" date="2021-01" db="EMBL/GenBank/DDBJ databases">
        <authorList>
            <consortium name="Genoscope - CEA"/>
            <person name="William W."/>
        </authorList>
    </citation>
    <scope>NUCLEOTIDE SEQUENCE</scope>
</reference>
<sequence length="199" mass="23475">MSYSNFQGSSQFNSQGTRQQVVEQCVHLDEGLIDEIASNLNYKVLIKLVQVETPLNIRYLENFPIGHQYAILVYLTGDMRKYYYQGVLKIKQVFENTRYLSYVVLHLQTDGIRGRYFDNFNELDAYYQDLHDKKISENLHKFKVYEGSQAENRDNARLKNSLKNVLHKKYSAFGNVLKLFLDKWNCRDFISYLKSNLGR</sequence>
<dbReference type="Proteomes" id="UP000683925">
    <property type="component" value="Unassembled WGS sequence"/>
</dbReference>
<dbReference type="AlphaFoldDB" id="A0A8S1TVN8"/>
<organism evidence="1 2">
    <name type="scientific">Paramecium octaurelia</name>
    <dbReference type="NCBI Taxonomy" id="43137"/>
    <lineage>
        <taxon>Eukaryota</taxon>
        <taxon>Sar</taxon>
        <taxon>Alveolata</taxon>
        <taxon>Ciliophora</taxon>
        <taxon>Intramacronucleata</taxon>
        <taxon>Oligohymenophorea</taxon>
        <taxon>Peniculida</taxon>
        <taxon>Parameciidae</taxon>
        <taxon>Paramecium</taxon>
    </lineage>
</organism>
<proteinExistence type="predicted"/>